<feature type="region of interest" description="Disordered" evidence="1">
    <location>
        <begin position="158"/>
        <end position="182"/>
    </location>
</feature>
<feature type="region of interest" description="Disordered" evidence="1">
    <location>
        <begin position="201"/>
        <end position="630"/>
    </location>
</feature>
<protein>
    <submittedName>
        <fullName evidence="2">Pleckstrin homology-like domain family B member 1</fullName>
    </submittedName>
</protein>
<comment type="caution">
    <text evidence="2">The sequence shown here is derived from an EMBL/GenBank/DDBJ whole genome shotgun (WGS) entry which is preliminary data.</text>
</comment>
<proteinExistence type="predicted"/>
<feature type="compositionally biased region" description="Polar residues" evidence="1">
    <location>
        <begin position="158"/>
        <end position="168"/>
    </location>
</feature>
<feature type="region of interest" description="Disordered" evidence="1">
    <location>
        <begin position="652"/>
        <end position="673"/>
    </location>
</feature>
<feature type="compositionally biased region" description="Low complexity" evidence="1">
    <location>
        <begin position="262"/>
        <end position="280"/>
    </location>
</feature>
<dbReference type="Proteomes" id="UP000830375">
    <property type="component" value="Unassembled WGS sequence"/>
</dbReference>
<name>A0ABQ8M1V9_LABRO</name>
<organism evidence="2 3">
    <name type="scientific">Labeo rohita</name>
    <name type="common">Indian major carp</name>
    <name type="synonym">Cyprinus rohita</name>
    <dbReference type="NCBI Taxonomy" id="84645"/>
    <lineage>
        <taxon>Eukaryota</taxon>
        <taxon>Metazoa</taxon>
        <taxon>Chordata</taxon>
        <taxon>Craniata</taxon>
        <taxon>Vertebrata</taxon>
        <taxon>Euteleostomi</taxon>
        <taxon>Actinopterygii</taxon>
        <taxon>Neopterygii</taxon>
        <taxon>Teleostei</taxon>
        <taxon>Ostariophysi</taxon>
        <taxon>Cypriniformes</taxon>
        <taxon>Cyprinidae</taxon>
        <taxon>Labeoninae</taxon>
        <taxon>Labeonini</taxon>
        <taxon>Labeo</taxon>
    </lineage>
</organism>
<feature type="compositionally biased region" description="Low complexity" evidence="1">
    <location>
        <begin position="206"/>
        <end position="220"/>
    </location>
</feature>
<accession>A0ABQ8M1V9</accession>
<evidence type="ECO:0000313" key="2">
    <source>
        <dbReference type="EMBL" id="KAI2656156.1"/>
    </source>
</evidence>
<evidence type="ECO:0000313" key="3">
    <source>
        <dbReference type="Proteomes" id="UP000830375"/>
    </source>
</evidence>
<evidence type="ECO:0000256" key="1">
    <source>
        <dbReference type="SAM" id="MobiDB-lite"/>
    </source>
</evidence>
<feature type="compositionally biased region" description="Basic and acidic residues" evidence="1">
    <location>
        <begin position="604"/>
        <end position="621"/>
    </location>
</feature>
<gene>
    <name evidence="2" type="ORF">H4Q32_012997</name>
</gene>
<dbReference type="PANTHER" id="PTHR12156">
    <property type="entry name" value="PLECKSTRIN HOMOLOGY-LIKE DOMAIN, FAMILY B, MEMBER 3"/>
    <property type="match status" value="1"/>
</dbReference>
<dbReference type="EMBL" id="JACTAM010000015">
    <property type="protein sequence ID" value="KAI2656156.1"/>
    <property type="molecule type" value="Genomic_DNA"/>
</dbReference>
<feature type="compositionally biased region" description="Polar residues" evidence="1">
    <location>
        <begin position="295"/>
        <end position="319"/>
    </location>
</feature>
<feature type="compositionally biased region" description="Polar residues" evidence="1">
    <location>
        <begin position="350"/>
        <end position="366"/>
    </location>
</feature>
<dbReference type="InterPro" id="IPR052212">
    <property type="entry name" value="PH-like_domain"/>
</dbReference>
<keyword evidence="3" id="KW-1185">Reference proteome</keyword>
<reference evidence="2 3" key="1">
    <citation type="submission" date="2022-01" db="EMBL/GenBank/DDBJ databases">
        <title>A high-quality chromosome-level genome assembly of rohu carp, Labeo rohita.</title>
        <authorList>
            <person name="Arick M.A. II"/>
            <person name="Hsu C.-Y."/>
            <person name="Magbanua Z."/>
            <person name="Pechanova O."/>
            <person name="Grover C."/>
            <person name="Miller E."/>
            <person name="Thrash A."/>
            <person name="Ezzel L."/>
            <person name="Alam S."/>
            <person name="Benzie J."/>
            <person name="Hamilton M."/>
            <person name="Karsi A."/>
            <person name="Lawrence M.L."/>
            <person name="Peterson D.G."/>
        </authorList>
    </citation>
    <scope>NUCLEOTIDE SEQUENCE [LARGE SCALE GENOMIC DNA]</scope>
    <source>
        <strain evidence="3">BAU-BD-2019</strain>
        <tissue evidence="2">Blood</tissue>
    </source>
</reference>
<dbReference type="PANTHER" id="PTHR12156:SF30">
    <property type="entry name" value="PLECKSTRIN HOMOLOGY-LIKE DOMAIN FAMILY B MEMBER 1 ISOFORM X1"/>
    <property type="match status" value="1"/>
</dbReference>
<feature type="compositionally biased region" description="Low complexity" evidence="1">
    <location>
        <begin position="434"/>
        <end position="464"/>
    </location>
</feature>
<feature type="compositionally biased region" description="Basic and acidic residues" evidence="1">
    <location>
        <begin position="652"/>
        <end position="666"/>
    </location>
</feature>
<sequence>MLCFGQSAFFRFNHPEEAFRMKSMMPEGGQTASVKNWARTAQTALLAMLCLFKVEGYLLHYLYLSHHPPCSPIPFSLFLSISGSLVPTGQCRFKNVSPAPCTQQLVTSAPWTGEGGGLGDGVAAPGSPSPAGISHLRRLYTPAWVPCGRAKRAADSENLVNGNHSSGAPKSHLVSNERVRPEHSAIVSSIEKDLQDIMDSLVMDDPQPSSSESKKPSGQPISQSPLSPMLNGGGRFLLSPPTSPGAMSVGSSYENTSPPFSPLSSPSAASSGSYTSPSPSGCQDQLHTLPPVPVRSSSYNYTSQPPIPQPRTTLPSYSGGNSGPKVPESPRLQRKALLEAPPSPKPSRRGLNQDSSVAKTPDSPIQTHILPSVSISTAPTGHPSVSRIPVPGSPRLTPKFSTASPSSSPSSPRTKTAIVLQDRPSSPFREQPQPDRSLTSSPLSPPSRSFQPPLDPIVHIIQGGPPHPHPRTLQPPESPRLARRNLEGSSMRELPPLSPSIARRGVPVLPGALPGTLRTPESPSPRMVPESPRLRRKAGSPTEEPFSPRGVRARSPSPTSGLMGEGSGRKGSFGNSLSSAFSLGSLPGSSPRSSPRSHRKMSAGHRDLRMPHPGMRERKNSITEISDNEDDLLEYHRRQREERLREQEMERLVKTEKGQEEQERASDMAGGLRGSEKGFEELYVCVCVIPDRGKTVECKSWDQKAKPVSPEL</sequence>
<feature type="compositionally biased region" description="Low complexity" evidence="1">
    <location>
        <begin position="572"/>
        <end position="594"/>
    </location>
</feature>